<dbReference type="HAMAP" id="MF_01935">
    <property type="entry name" value="MenF"/>
    <property type="match status" value="1"/>
</dbReference>
<protein>
    <recommendedName>
        <fullName evidence="5">Isochorismate synthase MenF</fullName>
        <ecNumber evidence="5">5.4.4.2</ecNumber>
    </recommendedName>
    <alternativeName>
        <fullName evidence="5">Isochorismate mutase</fullName>
    </alternativeName>
</protein>
<dbReference type="InterPro" id="IPR044250">
    <property type="entry name" value="MenF-like"/>
</dbReference>
<dbReference type="Proteomes" id="UP000287563">
    <property type="component" value="Unassembled WGS sequence"/>
</dbReference>
<feature type="binding site" evidence="5">
    <location>
        <position position="305"/>
    </location>
    <ligand>
        <name>Mg(2+)</name>
        <dbReference type="ChEBI" id="CHEBI:18420"/>
    </ligand>
</feature>
<comment type="pathway">
    <text evidence="5">Quinol/quinone metabolism; menaquinone biosynthesis.</text>
</comment>
<keyword evidence="3 5" id="KW-0460">Magnesium</keyword>
<comment type="similarity">
    <text evidence="2 5">Belongs to the isochorismate synthase family.</text>
</comment>
<dbReference type="InterPro" id="IPR015890">
    <property type="entry name" value="Chorismate_C"/>
</dbReference>
<keyword evidence="4 5" id="KW-0413">Isomerase</keyword>
<name>A0A444JUJ5_9GAMM</name>
<evidence type="ECO:0000256" key="1">
    <source>
        <dbReference type="ARBA" id="ARBA00000799"/>
    </source>
</evidence>
<evidence type="ECO:0000256" key="6">
    <source>
        <dbReference type="SAM" id="Coils"/>
    </source>
</evidence>
<evidence type="ECO:0000256" key="2">
    <source>
        <dbReference type="ARBA" id="ARBA00005297"/>
    </source>
</evidence>
<feature type="domain" description="Chorismate-utilising enzyme C-terminal" evidence="7">
    <location>
        <begin position="192"/>
        <end position="443"/>
    </location>
</feature>
<comment type="catalytic activity">
    <reaction evidence="1 5">
        <text>chorismate = isochorismate</text>
        <dbReference type="Rhea" id="RHEA:18985"/>
        <dbReference type="ChEBI" id="CHEBI:29748"/>
        <dbReference type="ChEBI" id="CHEBI:29780"/>
        <dbReference type="EC" id="5.4.4.2"/>
    </reaction>
</comment>
<evidence type="ECO:0000256" key="3">
    <source>
        <dbReference type="ARBA" id="ARBA00022842"/>
    </source>
</evidence>
<dbReference type="OrthoDB" id="9806579at2"/>
<dbReference type="SUPFAM" id="SSF56322">
    <property type="entry name" value="ADC synthase"/>
    <property type="match status" value="1"/>
</dbReference>
<dbReference type="InterPro" id="IPR005801">
    <property type="entry name" value="ADC_synthase"/>
</dbReference>
<feature type="active site" description="Proton donor" evidence="5">
    <location>
        <position position="261"/>
    </location>
</feature>
<evidence type="ECO:0000256" key="4">
    <source>
        <dbReference type="ARBA" id="ARBA00023235"/>
    </source>
</evidence>
<evidence type="ECO:0000313" key="9">
    <source>
        <dbReference type="Proteomes" id="UP000287563"/>
    </source>
</evidence>
<dbReference type="UniPathway" id="UPA01057">
    <property type="reaction ID" value="UER00163"/>
</dbReference>
<organism evidence="8 9">
    <name type="scientific">Photobacterium chitinilyticum</name>
    <dbReference type="NCBI Taxonomy" id="2485123"/>
    <lineage>
        <taxon>Bacteria</taxon>
        <taxon>Pseudomonadati</taxon>
        <taxon>Pseudomonadota</taxon>
        <taxon>Gammaproteobacteria</taxon>
        <taxon>Vibrionales</taxon>
        <taxon>Vibrionaceae</taxon>
        <taxon>Photobacterium</taxon>
    </lineage>
</organism>
<feature type="coiled-coil region" evidence="6">
    <location>
        <begin position="26"/>
        <end position="53"/>
    </location>
</feature>
<evidence type="ECO:0000256" key="5">
    <source>
        <dbReference type="HAMAP-Rule" id="MF_01935"/>
    </source>
</evidence>
<dbReference type="PANTHER" id="PTHR47253">
    <property type="match status" value="1"/>
</dbReference>
<dbReference type="PANTHER" id="PTHR47253:SF4">
    <property type="entry name" value="ISOCHORISMATE SYNTHASE 2, CHLOROPLASTIC"/>
    <property type="match status" value="1"/>
</dbReference>
<sequence length="463" mass="52069">MCQVIGILKSARDEPLGCLELSEVTLTALQTAVESLIKKIQQATENTQRLTVTLDLPVNTDLIDWMESQPLFPKFYWQSRDSREEVVALGQIKTFTDPMAAEKVLSDEQRIWGGRSFDGRTSRNRRCLSSFFFLPLLEVTRFDGSWQLAVNISVDDKEKILQTLLQVTSEATEIPEIKSKILGRSYAPDYSGWSTMIGNALDAISQNIFEKVVLARRTTLHLDTPVAPAQLLKASRSRNISSFHFMMAMDAKHCFVGSTPERLFLRQERDLQTEALAGTIGRGQDSSEDNQLAQWLMDDNKNRYENRLVVDDIVSRLVPRCESMNVAHTPELVRLRKVQHLKRSIDAQLNEQVYSADLLDSLQPTAAIAGLPRDKALDFITEHEPFARGWYSGAVGFLSRQRSEFCVAIRSALIMGEELHLFAGAGIVPGSTADSEWQELDRKTSTLCSLLGSEEPELERKTA</sequence>
<comment type="cofactor">
    <cofactor evidence="5">
        <name>Mg(2+)</name>
        <dbReference type="ChEBI" id="CHEBI:18420"/>
    </cofactor>
</comment>
<dbReference type="EMBL" id="RJLM01000001">
    <property type="protein sequence ID" value="RWX56658.1"/>
    <property type="molecule type" value="Genomic_DNA"/>
</dbReference>
<comment type="function">
    <text evidence="5">Catalyzes the conversion of chorismate to isochorismate.</text>
</comment>
<comment type="pathway">
    <text evidence="5">Quinol/quinone metabolism; 1,4-dihydroxy-2-naphthoate biosynthesis; 1,4-dihydroxy-2-naphthoate from chorismate: step 1/7.</text>
</comment>
<dbReference type="EC" id="5.4.4.2" evidence="5"/>
<proteinExistence type="inferred from homology"/>
<dbReference type="GO" id="GO:0009234">
    <property type="term" value="P:menaquinone biosynthetic process"/>
    <property type="evidence" value="ECO:0007669"/>
    <property type="project" value="UniProtKB-UniRule"/>
</dbReference>
<keyword evidence="9" id="KW-1185">Reference proteome</keyword>
<comment type="caution">
    <text evidence="8">The sequence shown here is derived from an EMBL/GenBank/DDBJ whole genome shotgun (WGS) entry which is preliminary data.</text>
</comment>
<feature type="binding site" evidence="5">
    <location>
        <position position="439"/>
    </location>
    <ligand>
        <name>Mg(2+)</name>
        <dbReference type="ChEBI" id="CHEBI:18420"/>
    </ligand>
</feature>
<dbReference type="UniPathway" id="UPA00079"/>
<keyword evidence="6" id="KW-0175">Coiled coil</keyword>
<reference evidence="8 9" key="1">
    <citation type="submission" date="2018-11" db="EMBL/GenBank/DDBJ databases">
        <title>Photobacterium sp. BEI247 sp. nov., a marine bacterium isolated from Yongle Blue Hole in the South China Sea.</title>
        <authorList>
            <person name="Wang X."/>
        </authorList>
    </citation>
    <scope>NUCLEOTIDE SEQUENCE [LARGE SCALE GENOMIC DNA]</scope>
    <source>
        <strain evidence="9">BEI247</strain>
    </source>
</reference>
<accession>A0A444JUJ5</accession>
<dbReference type="InterPro" id="IPR034681">
    <property type="entry name" value="MenF"/>
</dbReference>
<keyword evidence="5" id="KW-0479">Metal-binding</keyword>
<keyword evidence="5" id="KW-0474">Menaquinone biosynthesis</keyword>
<dbReference type="GO" id="GO:0000287">
    <property type="term" value="F:magnesium ion binding"/>
    <property type="evidence" value="ECO:0007669"/>
    <property type="project" value="UniProtKB-UniRule"/>
</dbReference>
<dbReference type="NCBIfam" id="TIGR00543">
    <property type="entry name" value="isochor_syn"/>
    <property type="match status" value="1"/>
</dbReference>
<dbReference type="InterPro" id="IPR004561">
    <property type="entry name" value="IsoChor_synthase"/>
</dbReference>
<dbReference type="Pfam" id="PF00425">
    <property type="entry name" value="Chorismate_bind"/>
    <property type="match status" value="1"/>
</dbReference>
<evidence type="ECO:0000313" key="8">
    <source>
        <dbReference type="EMBL" id="RWX56658.1"/>
    </source>
</evidence>
<feature type="active site" description="Proton acceptor" evidence="5">
    <location>
        <position position="211"/>
    </location>
</feature>
<dbReference type="Gene3D" id="3.60.120.10">
    <property type="entry name" value="Anthranilate synthase"/>
    <property type="match status" value="1"/>
</dbReference>
<evidence type="ECO:0000259" key="7">
    <source>
        <dbReference type="Pfam" id="PF00425"/>
    </source>
</evidence>
<gene>
    <name evidence="5" type="primary">menF</name>
    <name evidence="8" type="ORF">EDI28_01010</name>
</gene>
<dbReference type="GO" id="GO:0008909">
    <property type="term" value="F:isochorismate synthase activity"/>
    <property type="evidence" value="ECO:0007669"/>
    <property type="project" value="UniProtKB-UniRule"/>
</dbReference>
<dbReference type="AlphaFoldDB" id="A0A444JUJ5"/>